<keyword evidence="3" id="KW-1185">Reference proteome</keyword>
<feature type="region of interest" description="Disordered" evidence="1">
    <location>
        <begin position="244"/>
        <end position="362"/>
    </location>
</feature>
<proteinExistence type="predicted"/>
<evidence type="ECO:0000313" key="3">
    <source>
        <dbReference type="Proteomes" id="UP000030762"/>
    </source>
</evidence>
<organism evidence="2 3">
    <name type="scientific">Saprolegnia diclina (strain VS20)</name>
    <dbReference type="NCBI Taxonomy" id="1156394"/>
    <lineage>
        <taxon>Eukaryota</taxon>
        <taxon>Sar</taxon>
        <taxon>Stramenopiles</taxon>
        <taxon>Oomycota</taxon>
        <taxon>Saprolegniomycetes</taxon>
        <taxon>Saprolegniales</taxon>
        <taxon>Saprolegniaceae</taxon>
        <taxon>Saprolegnia</taxon>
    </lineage>
</organism>
<dbReference type="EMBL" id="JH767217">
    <property type="protein sequence ID" value="EQC26970.1"/>
    <property type="molecule type" value="Genomic_DNA"/>
</dbReference>
<dbReference type="AlphaFoldDB" id="T0Q0W2"/>
<feature type="compositionally biased region" description="Polar residues" evidence="1">
    <location>
        <begin position="299"/>
        <end position="312"/>
    </location>
</feature>
<evidence type="ECO:0000313" key="2">
    <source>
        <dbReference type="EMBL" id="EQC26970.1"/>
    </source>
</evidence>
<dbReference type="OrthoDB" id="10607606at2759"/>
<feature type="compositionally biased region" description="Basic and acidic residues" evidence="1">
    <location>
        <begin position="281"/>
        <end position="290"/>
    </location>
</feature>
<dbReference type="Proteomes" id="UP000030762">
    <property type="component" value="Unassembled WGS sequence"/>
</dbReference>
<evidence type="ECO:0000256" key="1">
    <source>
        <dbReference type="SAM" id="MobiDB-lite"/>
    </source>
</evidence>
<sequence>MARKKPRCIVCQKIVRGITIWCDNCSFHFAVNKPPEVIDLLSSSSSDDEDDDAPIAPRPANGKSRAASPKPVAPAEDEVKPCAASTKPAAEAEAEAKPRAASKRHAPASPITNAPATAHTKRPKTETKTIAKPAQAATTTSSAMPETAPAIVDKSVAVAPPDAPSASSTPRAPVDPTPTPSAQPAPASPAHERRHVPYTKPAPSTKPVKAAGTPKSTAIRVCKPGQSIVPAPLLAANPPLHMQSPRLARLSTPPAKAALRRDPLPKLEATEKSSHRLHHRSVGERTKVHSTEYPLPKSEMTTEATPTSTQTLKVGKRKRHRQDSDDDAARPTPSSIKCEDGASEDAPAAPAPLPPPPSLGACHPNLLLLMQAWTILDSDGFPPGARRRGLLQARRAKLGFRSS</sequence>
<dbReference type="VEuPathDB" id="FungiDB:SDRG_15186"/>
<feature type="compositionally biased region" description="Pro residues" evidence="1">
    <location>
        <begin position="173"/>
        <end position="187"/>
    </location>
</feature>
<dbReference type="OMA" id="PHNEPRV"/>
<accession>T0Q0W2</accession>
<dbReference type="STRING" id="1156394.T0Q0W2"/>
<reference evidence="2 3" key="1">
    <citation type="submission" date="2012-04" db="EMBL/GenBank/DDBJ databases">
        <title>The Genome Sequence of Saprolegnia declina VS20.</title>
        <authorList>
            <consortium name="The Broad Institute Genome Sequencing Platform"/>
            <person name="Russ C."/>
            <person name="Nusbaum C."/>
            <person name="Tyler B."/>
            <person name="van West P."/>
            <person name="Dieguez-Uribeondo J."/>
            <person name="de Bruijn I."/>
            <person name="Tripathy S."/>
            <person name="Jiang R."/>
            <person name="Young S.K."/>
            <person name="Zeng Q."/>
            <person name="Gargeya S."/>
            <person name="Fitzgerald M."/>
            <person name="Haas B."/>
            <person name="Abouelleil A."/>
            <person name="Alvarado L."/>
            <person name="Arachchi H.M."/>
            <person name="Berlin A."/>
            <person name="Chapman S.B."/>
            <person name="Goldberg J."/>
            <person name="Griggs A."/>
            <person name="Gujja S."/>
            <person name="Hansen M."/>
            <person name="Howarth C."/>
            <person name="Imamovic A."/>
            <person name="Larimer J."/>
            <person name="McCowen C."/>
            <person name="Montmayeur A."/>
            <person name="Murphy C."/>
            <person name="Neiman D."/>
            <person name="Pearson M."/>
            <person name="Priest M."/>
            <person name="Roberts A."/>
            <person name="Saif S."/>
            <person name="Shea T."/>
            <person name="Sisk P."/>
            <person name="Sykes S."/>
            <person name="Wortman J."/>
            <person name="Nusbaum C."/>
            <person name="Birren B."/>
        </authorList>
    </citation>
    <scope>NUCLEOTIDE SEQUENCE [LARGE SCALE GENOMIC DNA]</scope>
    <source>
        <strain evidence="2 3">VS20</strain>
    </source>
</reference>
<name>T0Q0W2_SAPDV</name>
<feature type="compositionally biased region" description="Low complexity" evidence="1">
    <location>
        <begin position="155"/>
        <end position="172"/>
    </location>
</feature>
<dbReference type="RefSeq" id="XP_008619572.1">
    <property type="nucleotide sequence ID" value="XM_008621350.1"/>
</dbReference>
<dbReference type="InParanoid" id="T0Q0W2"/>
<feature type="compositionally biased region" description="Pro residues" evidence="1">
    <location>
        <begin position="349"/>
        <end position="358"/>
    </location>
</feature>
<protein>
    <submittedName>
        <fullName evidence="2">Uncharacterized protein</fullName>
    </submittedName>
</protein>
<gene>
    <name evidence="2" type="ORF">SDRG_15186</name>
</gene>
<dbReference type="GeneID" id="19955913"/>
<feature type="compositionally biased region" description="Basic and acidic residues" evidence="1">
    <location>
        <begin position="259"/>
        <end position="274"/>
    </location>
</feature>
<feature type="region of interest" description="Disordered" evidence="1">
    <location>
        <begin position="41"/>
        <end position="217"/>
    </location>
</feature>